<dbReference type="AlphaFoldDB" id="A0A166EIW1"/>
<dbReference type="Gene3D" id="3.30.30.30">
    <property type="match status" value="1"/>
</dbReference>
<name>A0A166EIW1_9EURY</name>
<dbReference type="PANTHER" id="PTHR19375">
    <property type="entry name" value="HEAT SHOCK PROTEIN 70KDA"/>
    <property type="match status" value="1"/>
</dbReference>
<feature type="region of interest" description="Disordered" evidence="8">
    <location>
        <begin position="592"/>
        <end position="628"/>
    </location>
</feature>
<evidence type="ECO:0000256" key="2">
    <source>
        <dbReference type="ARBA" id="ARBA00022741"/>
    </source>
</evidence>
<dbReference type="Gene3D" id="3.30.420.40">
    <property type="match status" value="3"/>
</dbReference>
<dbReference type="STRING" id="47311.MBCUT_05620"/>
<dbReference type="FunFam" id="2.60.34.10:FF:000014">
    <property type="entry name" value="Chaperone protein DnaK HSP70"/>
    <property type="match status" value="1"/>
</dbReference>
<evidence type="ECO:0000256" key="3">
    <source>
        <dbReference type="ARBA" id="ARBA00022840"/>
    </source>
</evidence>
<dbReference type="SUPFAM" id="SSF53067">
    <property type="entry name" value="Actin-like ATPase domain"/>
    <property type="match status" value="2"/>
</dbReference>
<evidence type="ECO:0000256" key="6">
    <source>
        <dbReference type="RuleBase" id="RU003322"/>
    </source>
</evidence>
<evidence type="ECO:0000313" key="9">
    <source>
        <dbReference type="EMBL" id="KZX16704.1"/>
    </source>
</evidence>
<comment type="caution">
    <text evidence="9">The sequence shown here is derived from an EMBL/GenBank/DDBJ whole genome shotgun (WGS) entry which is preliminary data.</text>
</comment>
<dbReference type="PRINTS" id="PR00301">
    <property type="entry name" value="HEATSHOCK70"/>
</dbReference>
<dbReference type="PROSITE" id="PS01036">
    <property type="entry name" value="HSP70_3"/>
    <property type="match status" value="1"/>
</dbReference>
<dbReference type="FunFam" id="3.30.420.40:FF:000071">
    <property type="entry name" value="Molecular chaperone DnaK"/>
    <property type="match status" value="1"/>
</dbReference>
<gene>
    <name evidence="5 9" type="primary">dnaK</name>
    <name evidence="9" type="ORF">MBCUT_05620</name>
</gene>
<accession>A0A166EIW1</accession>
<dbReference type="Gene3D" id="2.60.34.10">
    <property type="entry name" value="Substrate Binding Domain Of DNAk, Chain A, domain 1"/>
    <property type="match status" value="1"/>
</dbReference>
<dbReference type="InterPro" id="IPR029048">
    <property type="entry name" value="HSP70_C_sf"/>
</dbReference>
<evidence type="ECO:0000256" key="7">
    <source>
        <dbReference type="SAM" id="Coils"/>
    </source>
</evidence>
<dbReference type="NCBIfam" id="TIGR02350">
    <property type="entry name" value="prok_dnaK"/>
    <property type="match status" value="1"/>
</dbReference>
<dbReference type="InterPro" id="IPR012725">
    <property type="entry name" value="Chaperone_DnaK"/>
</dbReference>
<keyword evidence="10" id="KW-1185">Reference proteome</keyword>
<feature type="compositionally biased region" description="Low complexity" evidence="8">
    <location>
        <begin position="592"/>
        <end position="610"/>
    </location>
</feature>
<proteinExistence type="inferred from homology"/>
<dbReference type="HAMAP" id="MF_00332">
    <property type="entry name" value="DnaK"/>
    <property type="match status" value="1"/>
</dbReference>
<dbReference type="SUPFAM" id="SSF100920">
    <property type="entry name" value="Heat shock protein 70kD (HSP70), peptide-binding domain"/>
    <property type="match status" value="1"/>
</dbReference>
<feature type="compositionally biased region" description="Acidic residues" evidence="8">
    <location>
        <begin position="614"/>
        <end position="628"/>
    </location>
</feature>
<comment type="function">
    <text evidence="5">Acts as a chaperone.</text>
</comment>
<keyword evidence="7" id="KW-0175">Coiled coil</keyword>
<dbReference type="GO" id="GO:0051082">
    <property type="term" value="F:unfolded protein binding"/>
    <property type="evidence" value="ECO:0007669"/>
    <property type="project" value="InterPro"/>
</dbReference>
<dbReference type="GO" id="GO:0005524">
    <property type="term" value="F:ATP binding"/>
    <property type="evidence" value="ECO:0007669"/>
    <property type="project" value="UniProtKB-UniRule"/>
</dbReference>
<feature type="coiled-coil region" evidence="7">
    <location>
        <begin position="493"/>
        <end position="522"/>
    </location>
</feature>
<dbReference type="InterPro" id="IPR029047">
    <property type="entry name" value="HSP70_peptide-bd_sf"/>
</dbReference>
<evidence type="ECO:0000256" key="4">
    <source>
        <dbReference type="ARBA" id="ARBA00023186"/>
    </source>
</evidence>
<dbReference type="Proteomes" id="UP000077275">
    <property type="component" value="Unassembled WGS sequence"/>
</dbReference>
<dbReference type="GO" id="GO:0140662">
    <property type="term" value="F:ATP-dependent protein folding chaperone"/>
    <property type="evidence" value="ECO:0007669"/>
    <property type="project" value="InterPro"/>
</dbReference>
<reference evidence="9 10" key="1">
    <citation type="submission" date="2016-04" db="EMBL/GenBank/DDBJ databases">
        <title>Genome sequence of Methanobrevibacter cuticularis DSM 11139.</title>
        <authorList>
            <person name="Poehlein A."/>
            <person name="Seedorf H."/>
            <person name="Daniel R."/>
        </authorList>
    </citation>
    <scope>NUCLEOTIDE SEQUENCE [LARGE SCALE GENOMIC DNA]</scope>
    <source>
        <strain evidence="9 10">DSM 11139</strain>
    </source>
</reference>
<sequence length="628" mass="67838">MVIFMADKKEKIIGIDLGTSNSAAAVLIGGKPSVIPSAEGATQYGKAFPSYVAFTEDGQRLVGEPARRQAVTNPENTISAIKRSMGTDRKVKALGKEYTPQEISAFILQKIKKDAEAFLGEEVKKAVITVPAYFDDNQRTATKDAGTIAGLDVVRLVNEPTAASLAYGIDKQTDDEVEIMVFDFGGGTLDVTIMEFGGGVFEVKSTSGDTQLGGTDMDNIIMNYLAEEFKKETGISLMDDDQAVQRLREAAEKAKIELSTTLSSEVNLPFITMGTDGSPKNLINNLTRAKLEELVDSIVKKCGTPMEQALKDAKMSKGDVDKIILVGGPTRMPVVQKFVEGYIGKEIERGIDPMECVAMGAAIQGGVLAGEIKDLVLLDVTPLSLGIETMGAVATKLIDRNTTIPAKKSQIFSTAADNQTSVDIHVLQGERPMASDNTTLGRFQLVGIPAAPRGVPQIEVTFDIDANGIINVSAKDMGTGKEQAITITASTKLSDEEIDKKVKEAEINAEEDKKKQEEIEVRNNADSMIYTAEKSLEELKDKISDDEKSNIEKLVGELRELIPGDDISAIKEKTEELTKIVQEIGAKIYQEAQQAQQNQAGADQGAPNQNPNSNEDDDTIDADYEVKK</sequence>
<keyword evidence="4 5" id="KW-0143">Chaperone</keyword>
<dbReference type="Gene3D" id="3.90.640.10">
    <property type="entry name" value="Actin, Chain A, domain 4"/>
    <property type="match status" value="1"/>
</dbReference>
<evidence type="ECO:0000256" key="5">
    <source>
        <dbReference type="HAMAP-Rule" id="MF_00332"/>
    </source>
</evidence>
<dbReference type="InterPro" id="IPR013126">
    <property type="entry name" value="Hsp_70_fam"/>
</dbReference>
<dbReference type="CDD" id="cd10234">
    <property type="entry name" value="ASKHA_NBD_HSP70_DnaK-like"/>
    <property type="match status" value="1"/>
</dbReference>
<evidence type="ECO:0000256" key="1">
    <source>
        <dbReference type="ARBA" id="ARBA00007381"/>
    </source>
</evidence>
<dbReference type="SUPFAM" id="SSF100934">
    <property type="entry name" value="Heat shock protein 70kD (HSP70), C-terminal subdomain"/>
    <property type="match status" value="1"/>
</dbReference>
<dbReference type="Gene3D" id="1.20.1270.10">
    <property type="match status" value="1"/>
</dbReference>
<evidence type="ECO:0000256" key="8">
    <source>
        <dbReference type="SAM" id="MobiDB-lite"/>
    </source>
</evidence>
<dbReference type="EMBL" id="LWMW01000087">
    <property type="protein sequence ID" value="KZX16704.1"/>
    <property type="molecule type" value="Genomic_DNA"/>
</dbReference>
<keyword evidence="3 5" id="KW-0067">ATP-binding</keyword>
<dbReference type="InterPro" id="IPR018181">
    <property type="entry name" value="Heat_shock_70_CS"/>
</dbReference>
<organism evidence="9 10">
    <name type="scientific">Methanobrevibacter cuticularis</name>
    <dbReference type="NCBI Taxonomy" id="47311"/>
    <lineage>
        <taxon>Archaea</taxon>
        <taxon>Methanobacteriati</taxon>
        <taxon>Methanobacteriota</taxon>
        <taxon>Methanomada group</taxon>
        <taxon>Methanobacteria</taxon>
        <taxon>Methanobacteriales</taxon>
        <taxon>Methanobacteriaceae</taxon>
        <taxon>Methanobrevibacter</taxon>
    </lineage>
</organism>
<dbReference type="PATRIC" id="fig|47311.3.peg.642"/>
<dbReference type="FunFam" id="3.90.640.10:FF:000003">
    <property type="entry name" value="Molecular chaperone DnaK"/>
    <property type="match status" value="1"/>
</dbReference>
<dbReference type="FunFam" id="1.20.1270.10:FF:000001">
    <property type="entry name" value="Molecular chaperone DnaK"/>
    <property type="match status" value="1"/>
</dbReference>
<keyword evidence="2 5" id="KW-0547">Nucleotide-binding</keyword>
<evidence type="ECO:0000313" key="10">
    <source>
        <dbReference type="Proteomes" id="UP000077275"/>
    </source>
</evidence>
<dbReference type="Pfam" id="PF00012">
    <property type="entry name" value="HSP70"/>
    <property type="match status" value="2"/>
</dbReference>
<dbReference type="PROSITE" id="PS00297">
    <property type="entry name" value="HSP70_1"/>
    <property type="match status" value="1"/>
</dbReference>
<dbReference type="NCBIfam" id="NF001413">
    <property type="entry name" value="PRK00290.1"/>
    <property type="match status" value="1"/>
</dbReference>
<comment type="similarity">
    <text evidence="1 5 6">Belongs to the heat shock protein 70 family.</text>
</comment>
<dbReference type="PROSITE" id="PS00329">
    <property type="entry name" value="HSP70_2"/>
    <property type="match status" value="1"/>
</dbReference>
<protein>
    <recommendedName>
        <fullName evidence="5">Chaperone protein DnaK</fullName>
    </recommendedName>
    <alternativeName>
        <fullName evidence="5">HSP70</fullName>
    </alternativeName>
    <alternativeName>
        <fullName evidence="5">Heat shock 70 kDa protein</fullName>
    </alternativeName>
    <alternativeName>
        <fullName evidence="5">Heat shock protein 70</fullName>
    </alternativeName>
</protein>
<dbReference type="InterPro" id="IPR043129">
    <property type="entry name" value="ATPase_NBD"/>
</dbReference>